<evidence type="ECO:0000256" key="1">
    <source>
        <dbReference type="ARBA" id="ARBA00006750"/>
    </source>
</evidence>
<evidence type="ECO:0000256" key="3">
    <source>
        <dbReference type="ARBA" id="ARBA00023122"/>
    </source>
</evidence>
<evidence type="ECO:0000313" key="6">
    <source>
        <dbReference type="EMBL" id="KAK4523341.1"/>
    </source>
</evidence>
<protein>
    <recommendedName>
        <fullName evidence="5">CBS domain-containing protein</fullName>
    </recommendedName>
</protein>
<dbReference type="SMART" id="SM00116">
    <property type="entry name" value="CBS"/>
    <property type="match status" value="4"/>
</dbReference>
<organism evidence="6 8">
    <name type="scientific">Galdieria yellowstonensis</name>
    <dbReference type="NCBI Taxonomy" id="3028027"/>
    <lineage>
        <taxon>Eukaryota</taxon>
        <taxon>Rhodophyta</taxon>
        <taxon>Bangiophyceae</taxon>
        <taxon>Galdieriales</taxon>
        <taxon>Galdieriaceae</taxon>
        <taxon>Galdieria</taxon>
    </lineage>
</organism>
<dbReference type="PANTHER" id="PTHR13780:SF35">
    <property type="entry name" value="LD22662P"/>
    <property type="match status" value="1"/>
</dbReference>
<feature type="domain" description="CBS" evidence="5">
    <location>
        <begin position="265"/>
        <end position="318"/>
    </location>
</feature>
<dbReference type="Pfam" id="PF00571">
    <property type="entry name" value="CBS"/>
    <property type="match status" value="4"/>
</dbReference>
<dbReference type="InterPro" id="IPR000644">
    <property type="entry name" value="CBS_dom"/>
</dbReference>
<evidence type="ECO:0000259" key="5">
    <source>
        <dbReference type="PROSITE" id="PS51371"/>
    </source>
</evidence>
<dbReference type="EMBL" id="JANCYU010000028">
    <property type="protein sequence ID" value="KAK4525091.1"/>
    <property type="molecule type" value="Genomic_DNA"/>
</dbReference>
<dbReference type="PANTHER" id="PTHR13780">
    <property type="entry name" value="AMP-ACTIVATED PROTEIN KINASE, GAMMA REGULATORY SUBUNIT"/>
    <property type="match status" value="1"/>
</dbReference>
<keyword evidence="3 4" id="KW-0129">CBS domain</keyword>
<accession>A0AAV9I7L4</accession>
<dbReference type="InterPro" id="IPR046342">
    <property type="entry name" value="CBS_dom_sf"/>
</dbReference>
<keyword evidence="8" id="KW-1185">Reference proteome</keyword>
<dbReference type="SUPFAM" id="SSF54631">
    <property type="entry name" value="CBS-domain pair"/>
    <property type="match status" value="2"/>
</dbReference>
<dbReference type="Proteomes" id="UP001300502">
    <property type="component" value="Unassembled WGS sequence"/>
</dbReference>
<evidence type="ECO:0000313" key="8">
    <source>
        <dbReference type="Proteomes" id="UP001300502"/>
    </source>
</evidence>
<gene>
    <name evidence="6" type="ORF">GAYE_PCTG52G1235</name>
    <name evidence="7" type="ORF">GAYE_SCF08G2996</name>
</gene>
<name>A0AAV9I7L4_9RHOD</name>
<comment type="caution">
    <text evidence="6">The sequence shown here is derived from an EMBL/GenBank/DDBJ whole genome shotgun (WGS) entry which is preliminary data.</text>
</comment>
<sequence>MFSNTNTTDFSKARKIIATFLREHRTNEVILENNRVVVLEADLPTEVAFKALLENDIRGAPLWDNEQERFVGIITSSDLVDILYHCMERPREQLFSQWQSVPLTAWKDILSCPRWHRDIPWIYTEADSSLYDSCHLLKKYAIHKLPVLSVEDNLVIHILTHSRILSFVHQQLGYTDRELEALFSVSINELHIGTMDNVYTIGLNQDLQSILTLFHDKNVSAVPIVDQNGILQDLFARSDICHLARNWNQWNWNSSMSSILSLFRPNPMHVYTCFQTDTLKQVFDKFCKTLVHRLFVVDENQKVIGVLSLSDLLGYFLE</sequence>
<reference evidence="6 8" key="1">
    <citation type="submission" date="2022-07" db="EMBL/GenBank/DDBJ databases">
        <title>Genome-wide signatures of adaptation to extreme environments.</title>
        <authorList>
            <person name="Cho C.H."/>
            <person name="Yoon H.S."/>
        </authorList>
    </citation>
    <scope>NUCLEOTIDE SEQUENCE [LARGE SCALE GENOMIC DNA]</scope>
    <source>
        <strain evidence="6 8">108.79 E11</strain>
    </source>
</reference>
<dbReference type="PROSITE" id="PS51371">
    <property type="entry name" value="CBS"/>
    <property type="match status" value="2"/>
</dbReference>
<evidence type="ECO:0000256" key="2">
    <source>
        <dbReference type="ARBA" id="ARBA00022737"/>
    </source>
</evidence>
<dbReference type="Gene3D" id="3.10.580.10">
    <property type="entry name" value="CBS-domain"/>
    <property type="match status" value="2"/>
</dbReference>
<dbReference type="EMBL" id="JANCYU010000014">
    <property type="protein sequence ID" value="KAK4523341.1"/>
    <property type="molecule type" value="Genomic_DNA"/>
</dbReference>
<dbReference type="AlphaFoldDB" id="A0AAV9I7L4"/>
<proteinExistence type="inferred from homology"/>
<comment type="similarity">
    <text evidence="1">Belongs to the 5'-AMP-activated protein kinase gamma subunit family.</text>
</comment>
<dbReference type="InterPro" id="IPR050511">
    <property type="entry name" value="AMPK_gamma/SDS23_families"/>
</dbReference>
<evidence type="ECO:0000313" key="7">
    <source>
        <dbReference type="EMBL" id="KAK4525091.1"/>
    </source>
</evidence>
<evidence type="ECO:0000256" key="4">
    <source>
        <dbReference type="PROSITE-ProRule" id="PRU00703"/>
    </source>
</evidence>
<keyword evidence="2" id="KW-0677">Repeat</keyword>
<feature type="domain" description="CBS" evidence="5">
    <location>
        <begin position="32"/>
        <end position="91"/>
    </location>
</feature>